<feature type="region of interest" description="Disordered" evidence="15">
    <location>
        <begin position="200"/>
        <end position="222"/>
    </location>
</feature>
<proteinExistence type="inferred from homology"/>
<dbReference type="Pfam" id="PF01580">
    <property type="entry name" value="FtsK_SpoIIIE"/>
    <property type="match status" value="1"/>
</dbReference>
<evidence type="ECO:0000256" key="6">
    <source>
        <dbReference type="ARBA" id="ARBA00022741"/>
    </source>
</evidence>
<evidence type="ECO:0000256" key="4">
    <source>
        <dbReference type="ARBA" id="ARBA00022618"/>
    </source>
</evidence>
<dbReference type="GO" id="GO:0003677">
    <property type="term" value="F:DNA binding"/>
    <property type="evidence" value="ECO:0007669"/>
    <property type="project" value="UniProtKB-KW"/>
</dbReference>
<feature type="binding site" evidence="14">
    <location>
        <begin position="407"/>
        <end position="414"/>
    </location>
    <ligand>
        <name>ATP</name>
        <dbReference type="ChEBI" id="CHEBI:30616"/>
    </ligand>
</feature>
<dbReference type="SMART" id="SM00843">
    <property type="entry name" value="Ftsk_gamma"/>
    <property type="match status" value="1"/>
</dbReference>
<evidence type="ECO:0000313" key="19">
    <source>
        <dbReference type="Proteomes" id="UP000243205"/>
    </source>
</evidence>
<feature type="domain" description="FtsK" evidence="17">
    <location>
        <begin position="390"/>
        <end position="626"/>
    </location>
</feature>
<dbReference type="InterPro" id="IPR025199">
    <property type="entry name" value="FtsK_4TM"/>
</dbReference>
<evidence type="ECO:0000256" key="8">
    <source>
        <dbReference type="ARBA" id="ARBA00022840"/>
    </source>
</evidence>
<dbReference type="Pfam" id="PF09397">
    <property type="entry name" value="FtsK_gamma"/>
    <property type="match status" value="1"/>
</dbReference>
<comment type="subunit">
    <text evidence="13">Homohexamer. Forms a ring that surrounds DNA.</text>
</comment>
<dbReference type="InterPro" id="IPR036388">
    <property type="entry name" value="WH-like_DNA-bd_sf"/>
</dbReference>
<evidence type="ECO:0000256" key="13">
    <source>
        <dbReference type="ARBA" id="ARBA00025923"/>
    </source>
</evidence>
<evidence type="ECO:0000256" key="12">
    <source>
        <dbReference type="ARBA" id="ARBA00023306"/>
    </source>
</evidence>
<dbReference type="EMBL" id="FNAQ01000003">
    <property type="protein sequence ID" value="SDE08639.1"/>
    <property type="molecule type" value="Genomic_DNA"/>
</dbReference>
<dbReference type="InterPro" id="IPR036390">
    <property type="entry name" value="WH_DNA-bd_sf"/>
</dbReference>
<dbReference type="GO" id="GO:0005886">
    <property type="term" value="C:plasma membrane"/>
    <property type="evidence" value="ECO:0007669"/>
    <property type="project" value="UniProtKB-SubCell"/>
</dbReference>
<evidence type="ECO:0000256" key="3">
    <source>
        <dbReference type="ARBA" id="ARBA00022475"/>
    </source>
</evidence>
<keyword evidence="6 14" id="KW-0547">Nucleotide-binding</keyword>
<evidence type="ECO:0000256" key="14">
    <source>
        <dbReference type="PROSITE-ProRule" id="PRU00289"/>
    </source>
</evidence>
<name>A0A1G7A1F2_9BACT</name>
<dbReference type="GO" id="GO:0005524">
    <property type="term" value="F:ATP binding"/>
    <property type="evidence" value="ECO:0007669"/>
    <property type="project" value="UniProtKB-UniRule"/>
</dbReference>
<gene>
    <name evidence="18" type="ORF">SAMN05661003_103227</name>
</gene>
<dbReference type="OrthoDB" id="9807790at2"/>
<sequence length="767" mass="83491">MSDRAETTQQPLPRQRLRKEIAAVLWLAGGLYLLLCLLSYHPLDPSFNNNLHPASVRNFGGLFGAHLADLLYQSLGLPALLLPLICAGLAWQLLRLQDIRLRGDRLAAFVVLLCSLDGLLALRFGQIRWGERVINEAGGAIGRLLQSVLANYFNLSGAALLLGVVFLVAAMLLTGFSLVLFGQGLAERWRGLLHRSRQKAVAQPPHTAAPPLLQPHPTPAAATEKRTAARKKTSRPEAEPLQESFDFQALSGDYQIPPLALLDHDGEPPPPIDQNSLMEMARILENKLKDFNIDGRVVEVKPGPVVTMFEFEPAPGIKVNRIAGLSDDLSMALRATAIRIVAPIPGRGVVGIEIPNSNRETVYLKDILASDQFRKNGGRLPLALGKDIFGQTSVSDLAKMPHLLVAGSTGSGKSVSINTMVLSLLYRANPEDVRLIMVDPKMLELSIYEGIPHLLLPVVTEPKKAALALAWAVREMERRYRLMADKGVRNIDGYNKKLAGEEKDRARLARLEAASAVATAAGEEDLDSAELPPVTQAAPPHGGEDDLDHGHLPYIVVIVDELADLMMVAGREIEEHIARLAQMARAAGIHLILATQRPSVDVITGLIKANFPTRISFKVFSRTDSRTILDAMGAETLLGMGDMLFLPPGTGAVQRVHGAFVSEHEVQRVVAFLSRQGTPEYDNSILAAAPATSDDLAMDGEYDERWDEAVALVAQARQASISMIQRRLRIGYNRAARIIEKMEQEGIVGPSDGTSKGREVLIPALDD</sequence>
<keyword evidence="10" id="KW-0238">DNA-binding</keyword>
<dbReference type="GO" id="GO:0007059">
    <property type="term" value="P:chromosome segregation"/>
    <property type="evidence" value="ECO:0007669"/>
    <property type="project" value="UniProtKB-KW"/>
</dbReference>
<dbReference type="InterPro" id="IPR003593">
    <property type="entry name" value="AAA+_ATPase"/>
</dbReference>
<keyword evidence="3" id="KW-1003">Cell membrane</keyword>
<evidence type="ECO:0000256" key="7">
    <source>
        <dbReference type="ARBA" id="ARBA00022829"/>
    </source>
</evidence>
<dbReference type="SUPFAM" id="SSF46785">
    <property type="entry name" value="Winged helix' DNA-binding domain"/>
    <property type="match status" value="1"/>
</dbReference>
<dbReference type="Gene3D" id="3.30.980.40">
    <property type="match status" value="1"/>
</dbReference>
<dbReference type="Pfam" id="PF13491">
    <property type="entry name" value="FtsK_4TM"/>
    <property type="match status" value="1"/>
</dbReference>
<dbReference type="RefSeq" id="WP_092076881.1">
    <property type="nucleotide sequence ID" value="NZ_FNAQ01000003.1"/>
</dbReference>
<evidence type="ECO:0000313" key="18">
    <source>
        <dbReference type="EMBL" id="SDE08639.1"/>
    </source>
</evidence>
<evidence type="ECO:0000256" key="2">
    <source>
        <dbReference type="ARBA" id="ARBA00006474"/>
    </source>
</evidence>
<evidence type="ECO:0000259" key="17">
    <source>
        <dbReference type="PROSITE" id="PS50901"/>
    </source>
</evidence>
<evidence type="ECO:0000256" key="1">
    <source>
        <dbReference type="ARBA" id="ARBA00004651"/>
    </source>
</evidence>
<keyword evidence="4" id="KW-0132">Cell division</keyword>
<dbReference type="PANTHER" id="PTHR22683">
    <property type="entry name" value="SPORULATION PROTEIN RELATED"/>
    <property type="match status" value="1"/>
</dbReference>
<comment type="similarity">
    <text evidence="2">Belongs to the FtsK/SpoIIIE/SftA family.</text>
</comment>
<dbReference type="Proteomes" id="UP000243205">
    <property type="component" value="Unassembled WGS sequence"/>
</dbReference>
<protein>
    <submittedName>
        <fullName evidence="18">DNA translocase FtsK</fullName>
    </submittedName>
</protein>
<keyword evidence="11 16" id="KW-0472">Membrane</keyword>
<evidence type="ECO:0000256" key="10">
    <source>
        <dbReference type="ARBA" id="ARBA00023125"/>
    </source>
</evidence>
<feature type="transmembrane region" description="Helical" evidence="16">
    <location>
        <begin position="158"/>
        <end position="181"/>
    </location>
</feature>
<comment type="subcellular location">
    <subcellularLocation>
        <location evidence="1">Cell membrane</location>
        <topology evidence="1">Multi-pass membrane protein</topology>
    </subcellularLocation>
</comment>
<keyword evidence="5 16" id="KW-0812">Transmembrane</keyword>
<dbReference type="Gene3D" id="3.40.50.300">
    <property type="entry name" value="P-loop containing nucleotide triphosphate hydrolases"/>
    <property type="match status" value="1"/>
</dbReference>
<feature type="transmembrane region" description="Helical" evidence="16">
    <location>
        <begin position="70"/>
        <end position="94"/>
    </location>
</feature>
<dbReference type="InterPro" id="IPR018541">
    <property type="entry name" value="Ftsk_gamma"/>
</dbReference>
<evidence type="ECO:0000256" key="16">
    <source>
        <dbReference type="SAM" id="Phobius"/>
    </source>
</evidence>
<reference evidence="19" key="1">
    <citation type="submission" date="2016-10" db="EMBL/GenBank/DDBJ databases">
        <authorList>
            <person name="Varghese N."/>
            <person name="Submissions S."/>
        </authorList>
    </citation>
    <scope>NUCLEOTIDE SEQUENCE [LARGE SCALE GENOMIC DNA]</scope>
    <source>
        <strain evidence="19">DSM 8987</strain>
    </source>
</reference>
<dbReference type="STRING" id="57664.SAMN05661003_103227"/>
<dbReference type="Gene3D" id="1.10.10.10">
    <property type="entry name" value="Winged helix-like DNA-binding domain superfamily/Winged helix DNA-binding domain"/>
    <property type="match status" value="1"/>
</dbReference>
<keyword evidence="12" id="KW-0131">Cell cycle</keyword>
<evidence type="ECO:0000256" key="9">
    <source>
        <dbReference type="ARBA" id="ARBA00022989"/>
    </source>
</evidence>
<organism evidence="18 19">
    <name type="scientific">Desulfuromonas thiophila</name>
    <dbReference type="NCBI Taxonomy" id="57664"/>
    <lineage>
        <taxon>Bacteria</taxon>
        <taxon>Pseudomonadati</taxon>
        <taxon>Thermodesulfobacteriota</taxon>
        <taxon>Desulfuromonadia</taxon>
        <taxon>Desulfuromonadales</taxon>
        <taxon>Desulfuromonadaceae</taxon>
        <taxon>Desulfuromonas</taxon>
    </lineage>
</organism>
<dbReference type="SUPFAM" id="SSF52540">
    <property type="entry name" value="P-loop containing nucleoside triphosphate hydrolases"/>
    <property type="match status" value="1"/>
</dbReference>
<feature type="transmembrane region" description="Helical" evidence="16">
    <location>
        <begin position="21"/>
        <end position="40"/>
    </location>
</feature>
<dbReference type="AlphaFoldDB" id="A0A1G7A1F2"/>
<dbReference type="GO" id="GO:0051301">
    <property type="term" value="P:cell division"/>
    <property type="evidence" value="ECO:0007669"/>
    <property type="project" value="UniProtKB-KW"/>
</dbReference>
<dbReference type="InterPro" id="IPR041027">
    <property type="entry name" value="FtsK_alpha"/>
</dbReference>
<dbReference type="PANTHER" id="PTHR22683:SF41">
    <property type="entry name" value="DNA TRANSLOCASE FTSK"/>
    <property type="match status" value="1"/>
</dbReference>
<keyword evidence="9 16" id="KW-1133">Transmembrane helix</keyword>
<dbReference type="InterPro" id="IPR002543">
    <property type="entry name" value="FtsK_dom"/>
</dbReference>
<keyword evidence="8 14" id="KW-0067">ATP-binding</keyword>
<keyword evidence="19" id="KW-1185">Reference proteome</keyword>
<dbReference type="InterPro" id="IPR027417">
    <property type="entry name" value="P-loop_NTPase"/>
</dbReference>
<evidence type="ECO:0000256" key="15">
    <source>
        <dbReference type="SAM" id="MobiDB-lite"/>
    </source>
</evidence>
<feature type="region of interest" description="Disordered" evidence="15">
    <location>
        <begin position="748"/>
        <end position="767"/>
    </location>
</feature>
<accession>A0A1G7A1F2</accession>
<dbReference type="PROSITE" id="PS50901">
    <property type="entry name" value="FTSK"/>
    <property type="match status" value="1"/>
</dbReference>
<dbReference type="SMART" id="SM00382">
    <property type="entry name" value="AAA"/>
    <property type="match status" value="1"/>
</dbReference>
<feature type="region of interest" description="Disordered" evidence="15">
    <location>
        <begin position="522"/>
        <end position="545"/>
    </location>
</feature>
<keyword evidence="7" id="KW-0159">Chromosome partition</keyword>
<evidence type="ECO:0000256" key="5">
    <source>
        <dbReference type="ARBA" id="ARBA00022692"/>
    </source>
</evidence>
<dbReference type="Pfam" id="PF17854">
    <property type="entry name" value="FtsK_alpha"/>
    <property type="match status" value="1"/>
</dbReference>
<dbReference type="InterPro" id="IPR050206">
    <property type="entry name" value="FtsK/SpoIIIE/SftA"/>
</dbReference>
<evidence type="ECO:0000256" key="11">
    <source>
        <dbReference type="ARBA" id="ARBA00023136"/>
    </source>
</evidence>